<organism evidence="1 2">
    <name type="scientific">Lipomyces tetrasporus</name>
    <dbReference type="NCBI Taxonomy" id="54092"/>
    <lineage>
        <taxon>Eukaryota</taxon>
        <taxon>Fungi</taxon>
        <taxon>Dikarya</taxon>
        <taxon>Ascomycota</taxon>
        <taxon>Saccharomycotina</taxon>
        <taxon>Lipomycetes</taxon>
        <taxon>Lipomycetales</taxon>
        <taxon>Lipomycetaceae</taxon>
        <taxon>Lipomyces</taxon>
    </lineage>
</organism>
<evidence type="ECO:0000313" key="1">
    <source>
        <dbReference type="EMBL" id="KAJ8098138.1"/>
    </source>
</evidence>
<sequence>MVLLDNRSPSNPRVHRQNTRPQTIYLAPEEYGYGSFATIAVDGTVYMYALEKGMGEATRTCMLPLLPHPQSKINPRGDFTIEDPGHGQRLNHFLPRAGNIISLPDGEYFPNEASIFYSVYHNSYLLVFLQTDYDYTTERMAYRLKLKYSPTPLGPWSTTKVLYTFPVEVDKVLVTPVPFQTGSGIAGRTVLVSSTRYSVFVTTVRKLKLK</sequence>
<gene>
    <name evidence="1" type="ORF">POJ06DRAFT_292793</name>
</gene>
<proteinExistence type="predicted"/>
<name>A0AAD7VQI1_9ASCO</name>
<dbReference type="RefSeq" id="XP_056041588.1">
    <property type="nucleotide sequence ID" value="XM_056190409.1"/>
</dbReference>
<protein>
    <submittedName>
        <fullName evidence="1">Uncharacterized protein</fullName>
    </submittedName>
</protein>
<dbReference type="EMBL" id="JARPMG010000009">
    <property type="protein sequence ID" value="KAJ8098138.1"/>
    <property type="molecule type" value="Genomic_DNA"/>
</dbReference>
<dbReference type="AlphaFoldDB" id="A0AAD7VQI1"/>
<dbReference type="Proteomes" id="UP001217417">
    <property type="component" value="Unassembled WGS sequence"/>
</dbReference>
<reference evidence="1" key="1">
    <citation type="submission" date="2023-03" db="EMBL/GenBank/DDBJ databases">
        <title>Near-Complete genome sequence of Lipomyces tetrasporous NRRL Y-64009, an oleaginous yeast capable of growing on lignocellulosic hydrolysates.</title>
        <authorList>
            <consortium name="Lawrence Berkeley National Laboratory"/>
            <person name="Jagtap S.S."/>
            <person name="Liu J.-J."/>
            <person name="Walukiewicz H.E."/>
            <person name="Pangilinan J."/>
            <person name="Lipzen A."/>
            <person name="Ahrendt S."/>
            <person name="Koriabine M."/>
            <person name="Cobaugh K."/>
            <person name="Salamov A."/>
            <person name="Yoshinaga Y."/>
            <person name="Ng V."/>
            <person name="Daum C."/>
            <person name="Grigoriev I.V."/>
            <person name="Slininger P.J."/>
            <person name="Dien B.S."/>
            <person name="Jin Y.-S."/>
            <person name="Rao C.V."/>
        </authorList>
    </citation>
    <scope>NUCLEOTIDE SEQUENCE</scope>
    <source>
        <strain evidence="1">NRRL Y-64009</strain>
    </source>
</reference>
<evidence type="ECO:0000313" key="2">
    <source>
        <dbReference type="Proteomes" id="UP001217417"/>
    </source>
</evidence>
<keyword evidence="2" id="KW-1185">Reference proteome</keyword>
<dbReference type="GeneID" id="80885575"/>
<accession>A0AAD7VQI1</accession>
<comment type="caution">
    <text evidence="1">The sequence shown here is derived from an EMBL/GenBank/DDBJ whole genome shotgun (WGS) entry which is preliminary data.</text>
</comment>